<dbReference type="EMBL" id="LJQD01000292">
    <property type="protein sequence ID" value="KPW94864.1"/>
    <property type="molecule type" value="Genomic_DNA"/>
</dbReference>
<dbReference type="PROSITE" id="PS50927">
    <property type="entry name" value="BULB_LECTIN"/>
    <property type="match status" value="1"/>
</dbReference>
<comment type="caution">
    <text evidence="3">The sequence shown here is derived from an EMBL/GenBank/DDBJ whole genome shotgun (WGS) entry which is preliminary data.</text>
</comment>
<dbReference type="SUPFAM" id="SSF51110">
    <property type="entry name" value="alpha-D-mannose-specific plant lectins"/>
    <property type="match status" value="1"/>
</dbReference>
<sequence>MSIQYGQFNNSGAPVLPPNQKMTPGQFLQSPSGRFRLELQGDGNFVIRDNGHPIWVADGNQPHSRTLSRRQSGAPWFVVSNSGFLYDPMRARQWIAESTHTRDKSYWYHSHLSLQDDGNLVIYDGRAGELRWARFGFVPGRINKPTLIHVNGPHNVKDIYTWSF</sequence>
<feature type="compositionally biased region" description="Polar residues" evidence="1">
    <location>
        <begin position="1"/>
        <end position="12"/>
    </location>
</feature>
<organism evidence="3 4">
    <name type="scientific">Pseudomonas syringae pv. castaneae</name>
    <dbReference type="NCBI Taxonomy" id="264450"/>
    <lineage>
        <taxon>Bacteria</taxon>
        <taxon>Pseudomonadati</taxon>
        <taxon>Pseudomonadota</taxon>
        <taxon>Gammaproteobacteria</taxon>
        <taxon>Pseudomonadales</taxon>
        <taxon>Pseudomonadaceae</taxon>
        <taxon>Pseudomonas</taxon>
        <taxon>Pseudomonas syringae</taxon>
    </lineage>
</organism>
<dbReference type="AlphaFoldDB" id="A0A0P9MSD3"/>
<dbReference type="InterPro" id="IPR036426">
    <property type="entry name" value="Bulb-type_lectin_dom_sf"/>
</dbReference>
<dbReference type="InterPro" id="IPR001480">
    <property type="entry name" value="Bulb-type_lectin_dom"/>
</dbReference>
<accession>A0A0P9MSD3</accession>
<reference evidence="3 4" key="1">
    <citation type="submission" date="2015-09" db="EMBL/GenBank/DDBJ databases">
        <title>Genome announcement of multiple Pseudomonas syringae strains.</title>
        <authorList>
            <person name="Thakur S."/>
            <person name="Wang P.W."/>
            <person name="Gong Y."/>
            <person name="Weir B.S."/>
            <person name="Guttman D.S."/>
        </authorList>
    </citation>
    <scope>NUCLEOTIDE SEQUENCE [LARGE SCALE GENOMIC DNA]</scope>
    <source>
        <strain evidence="3 4">ICMP9419</strain>
    </source>
</reference>
<name>A0A0P9MSD3_PSESX</name>
<dbReference type="Proteomes" id="UP000050381">
    <property type="component" value="Unassembled WGS sequence"/>
</dbReference>
<evidence type="ECO:0000313" key="4">
    <source>
        <dbReference type="Proteomes" id="UP000050381"/>
    </source>
</evidence>
<evidence type="ECO:0000256" key="1">
    <source>
        <dbReference type="SAM" id="MobiDB-lite"/>
    </source>
</evidence>
<feature type="domain" description="Bulb-type lectin" evidence="2">
    <location>
        <begin position="13"/>
        <end position="135"/>
    </location>
</feature>
<evidence type="ECO:0000259" key="2">
    <source>
        <dbReference type="PROSITE" id="PS50927"/>
    </source>
</evidence>
<dbReference type="PATRIC" id="fig|264450.4.peg.1295"/>
<dbReference type="RefSeq" id="WP_010209501.1">
    <property type="nucleotide sequence ID" value="NZ_LIIH01000038.1"/>
</dbReference>
<proteinExistence type="predicted"/>
<evidence type="ECO:0000313" key="3">
    <source>
        <dbReference type="EMBL" id="KPW94864.1"/>
    </source>
</evidence>
<feature type="region of interest" description="Disordered" evidence="1">
    <location>
        <begin position="1"/>
        <end position="23"/>
    </location>
</feature>
<dbReference type="Gene3D" id="2.90.10.30">
    <property type="match status" value="1"/>
</dbReference>
<protein>
    <recommendedName>
        <fullName evidence="2">Bulb-type lectin domain-containing protein</fullName>
    </recommendedName>
</protein>
<gene>
    <name evidence="3" type="ORF">ALO79_01083</name>
</gene>